<dbReference type="PANTHER" id="PTHR23416">
    <property type="entry name" value="SIALIC ACID SYNTHASE-RELATED"/>
    <property type="match status" value="1"/>
</dbReference>
<accession>A0AAV5GJ87</accession>
<dbReference type="AlphaFoldDB" id="A0AAV5GJ87"/>
<dbReference type="Pfam" id="PF12464">
    <property type="entry name" value="Mac"/>
    <property type="match status" value="1"/>
</dbReference>
<dbReference type="InterPro" id="IPR001451">
    <property type="entry name" value="Hexapep"/>
</dbReference>
<dbReference type="Pfam" id="PF00132">
    <property type="entry name" value="Hexapep"/>
    <property type="match status" value="1"/>
</dbReference>
<dbReference type="PANTHER" id="PTHR23416:SF54">
    <property type="entry name" value="ACETYLTRANSFERASE, CYSE_LACA_LPXA_NODL FAMILY (AFU_ORTHOLOGUE AFUA_2G08430)-RELATED"/>
    <property type="match status" value="1"/>
</dbReference>
<proteinExistence type="inferred from homology"/>
<dbReference type="CDD" id="cd03357">
    <property type="entry name" value="LbH_MAT_GAT"/>
    <property type="match status" value="1"/>
</dbReference>
<evidence type="ECO:0000259" key="3">
    <source>
        <dbReference type="SMART" id="SM01266"/>
    </source>
</evidence>
<organism evidence="4 5">
    <name type="scientific">Rhodotorula paludigena</name>
    <dbReference type="NCBI Taxonomy" id="86838"/>
    <lineage>
        <taxon>Eukaryota</taxon>
        <taxon>Fungi</taxon>
        <taxon>Dikarya</taxon>
        <taxon>Basidiomycota</taxon>
        <taxon>Pucciniomycotina</taxon>
        <taxon>Microbotryomycetes</taxon>
        <taxon>Sporidiobolales</taxon>
        <taxon>Sporidiobolaceae</taxon>
        <taxon>Rhodotorula</taxon>
    </lineage>
</organism>
<comment type="caution">
    <text evidence="4">The sequence shown here is derived from an EMBL/GenBank/DDBJ whole genome shotgun (WGS) entry which is preliminary data.</text>
</comment>
<dbReference type="InterPro" id="IPR051159">
    <property type="entry name" value="Hexapeptide_acetyltransf"/>
</dbReference>
<evidence type="ECO:0000313" key="5">
    <source>
        <dbReference type="Proteomes" id="UP001342314"/>
    </source>
</evidence>
<dbReference type="EMBL" id="BQKY01000012">
    <property type="protein sequence ID" value="GJN92686.1"/>
    <property type="molecule type" value="Genomic_DNA"/>
</dbReference>
<sequence>MSAGTWNGIDLAENRRRMEAGELYTAFVPDLTAERRVAAQACGVYNREATEVTRRQQVEMLRKIVPSLPELPPAKATEAEDEAQLYDYPWCEPPLRVDYCDRISSVSFRLRDSPFVELTFDPGRFGKNVFCNFNFTVLNTTQVTIGSRVLFGPNVSLFSGTHPLDPAIRNGTRGPEMGGRITIGDDCWFGGSVCVLPGVTIGRGVTVGAGSVVAKNVPPFVVVAGNPARILRKVESDLAIEYFKEHPEEEYFPPTQTK</sequence>
<dbReference type="GO" id="GO:0008374">
    <property type="term" value="F:O-acyltransferase activity"/>
    <property type="evidence" value="ECO:0007669"/>
    <property type="project" value="TreeGrafter"/>
</dbReference>
<dbReference type="Proteomes" id="UP001342314">
    <property type="component" value="Unassembled WGS sequence"/>
</dbReference>
<evidence type="ECO:0000256" key="1">
    <source>
        <dbReference type="ARBA" id="ARBA00007274"/>
    </source>
</evidence>
<keyword evidence="2" id="KW-0808">Transferase</keyword>
<dbReference type="SMART" id="SM01266">
    <property type="entry name" value="Mac"/>
    <property type="match status" value="1"/>
</dbReference>
<evidence type="ECO:0000313" key="4">
    <source>
        <dbReference type="EMBL" id="GJN92686.1"/>
    </source>
</evidence>
<dbReference type="SUPFAM" id="SSF51161">
    <property type="entry name" value="Trimeric LpxA-like enzymes"/>
    <property type="match status" value="1"/>
</dbReference>
<comment type="similarity">
    <text evidence="1">Belongs to the transferase hexapeptide repeat family.</text>
</comment>
<dbReference type="InterPro" id="IPR024688">
    <property type="entry name" value="Mac_dom"/>
</dbReference>
<name>A0AAV5GJ87_9BASI</name>
<protein>
    <recommendedName>
        <fullName evidence="3">Maltose/galactoside acetyltransferase domain-containing protein</fullName>
    </recommendedName>
</protein>
<dbReference type="GO" id="GO:0016407">
    <property type="term" value="F:acetyltransferase activity"/>
    <property type="evidence" value="ECO:0007669"/>
    <property type="project" value="InterPro"/>
</dbReference>
<dbReference type="InterPro" id="IPR011004">
    <property type="entry name" value="Trimer_LpxA-like_sf"/>
</dbReference>
<gene>
    <name evidence="4" type="ORF">Rhopal_005721-T1</name>
</gene>
<dbReference type="Gene3D" id="2.160.10.10">
    <property type="entry name" value="Hexapeptide repeat proteins"/>
    <property type="match status" value="1"/>
</dbReference>
<reference evidence="4 5" key="1">
    <citation type="submission" date="2021-12" db="EMBL/GenBank/DDBJ databases">
        <title>High titer production of polyol ester of fatty acids by Rhodotorula paludigena BS15 towards product separation-free biomass refinery.</title>
        <authorList>
            <person name="Mano J."/>
            <person name="Ono H."/>
            <person name="Tanaka T."/>
            <person name="Naito K."/>
            <person name="Sushida H."/>
            <person name="Ike M."/>
            <person name="Tokuyasu K."/>
            <person name="Kitaoka M."/>
        </authorList>
    </citation>
    <scope>NUCLEOTIDE SEQUENCE [LARGE SCALE GENOMIC DNA]</scope>
    <source>
        <strain evidence="4 5">BS15</strain>
    </source>
</reference>
<keyword evidence="5" id="KW-1185">Reference proteome</keyword>
<evidence type="ECO:0000256" key="2">
    <source>
        <dbReference type="ARBA" id="ARBA00022679"/>
    </source>
</evidence>
<feature type="domain" description="Maltose/galactoside acetyltransferase" evidence="3">
    <location>
        <begin position="15"/>
        <end position="70"/>
    </location>
</feature>